<dbReference type="PATRIC" id="fig|456.5.peg.1985"/>
<evidence type="ECO:0000313" key="1">
    <source>
        <dbReference type="EMBL" id="KTD17554.1"/>
    </source>
</evidence>
<protein>
    <recommendedName>
        <fullName evidence="3">Coiled-coil protein</fullName>
    </recommendedName>
</protein>
<name>A0A0W0VBP5_9GAMM</name>
<dbReference type="OrthoDB" id="5639050at2"/>
<dbReference type="EMBL" id="LNYJ01000011">
    <property type="protein sequence ID" value="KTD17554.1"/>
    <property type="molecule type" value="Genomic_DNA"/>
</dbReference>
<proteinExistence type="predicted"/>
<organism evidence="1 2">
    <name type="scientific">Legionella jordanis</name>
    <dbReference type="NCBI Taxonomy" id="456"/>
    <lineage>
        <taxon>Bacteria</taxon>
        <taxon>Pseudomonadati</taxon>
        <taxon>Pseudomonadota</taxon>
        <taxon>Gammaproteobacteria</taxon>
        <taxon>Legionellales</taxon>
        <taxon>Legionellaceae</taxon>
        <taxon>Legionella</taxon>
    </lineage>
</organism>
<dbReference type="RefSeq" id="WP_058471299.1">
    <property type="nucleotide sequence ID" value="NZ_CAAAIC010000008.1"/>
</dbReference>
<accession>A0A0W0VBP5</accession>
<dbReference type="Proteomes" id="UP000055035">
    <property type="component" value="Unassembled WGS sequence"/>
</dbReference>
<keyword evidence="2" id="KW-1185">Reference proteome</keyword>
<evidence type="ECO:0000313" key="2">
    <source>
        <dbReference type="Proteomes" id="UP000055035"/>
    </source>
</evidence>
<dbReference type="STRING" id="456.Ljor_1860"/>
<reference evidence="1 2" key="1">
    <citation type="submission" date="2015-11" db="EMBL/GenBank/DDBJ databases">
        <title>Genomic analysis of 38 Legionella species identifies large and diverse effector repertoires.</title>
        <authorList>
            <person name="Burstein D."/>
            <person name="Amaro F."/>
            <person name="Zusman T."/>
            <person name="Lifshitz Z."/>
            <person name="Cohen O."/>
            <person name="Gilbert J.A."/>
            <person name="Pupko T."/>
            <person name="Shuman H.A."/>
            <person name="Segal G."/>
        </authorList>
    </citation>
    <scope>NUCLEOTIDE SEQUENCE [LARGE SCALE GENOMIC DNA]</scope>
    <source>
        <strain evidence="1 2">BL-540</strain>
    </source>
</reference>
<evidence type="ECO:0008006" key="3">
    <source>
        <dbReference type="Google" id="ProtNLM"/>
    </source>
</evidence>
<sequence>MNDEHKELTFIESVDEELHDNILRLDQKLKGLQAEITAKIDSLAYEKDQSAQQRKEQLLALSDEVSKAINGIKRLVNLVVSEDFTPEEFNEMNEESLDALREVFKDSVDQISKIKEKF</sequence>
<comment type="caution">
    <text evidence="1">The sequence shown here is derived from an EMBL/GenBank/DDBJ whole genome shotgun (WGS) entry which is preliminary data.</text>
</comment>
<gene>
    <name evidence="1" type="ORF">Ljor_1860</name>
</gene>
<dbReference type="AlphaFoldDB" id="A0A0W0VBP5"/>